<name>A0A2Z7CSW3_9LAMI</name>
<keyword evidence="6" id="KW-1185">Reference proteome</keyword>
<reference evidence="5 6" key="1">
    <citation type="journal article" date="2015" name="Proc. Natl. Acad. Sci. U.S.A.">
        <title>The resurrection genome of Boea hygrometrica: A blueprint for survival of dehydration.</title>
        <authorList>
            <person name="Xiao L."/>
            <person name="Yang G."/>
            <person name="Zhang L."/>
            <person name="Yang X."/>
            <person name="Zhao S."/>
            <person name="Ji Z."/>
            <person name="Zhou Q."/>
            <person name="Hu M."/>
            <person name="Wang Y."/>
            <person name="Chen M."/>
            <person name="Xu Y."/>
            <person name="Jin H."/>
            <person name="Xiao X."/>
            <person name="Hu G."/>
            <person name="Bao F."/>
            <person name="Hu Y."/>
            <person name="Wan P."/>
            <person name="Li L."/>
            <person name="Deng X."/>
            <person name="Kuang T."/>
            <person name="Xiang C."/>
            <person name="Zhu J.K."/>
            <person name="Oliver M.J."/>
            <person name="He Y."/>
        </authorList>
    </citation>
    <scope>NUCLEOTIDE SEQUENCE [LARGE SCALE GENOMIC DNA]</scope>
    <source>
        <strain evidence="6">cv. XS01</strain>
    </source>
</reference>
<sequence length="392" mass="42329">MESANIHHHQLQDHLLGSSSSSSLALLPSSYGIGNNTHLAWIHPTSYMSINGLNSDPNEALLDPRESRQVQENTLLSPQYSSMPPDLGFHWANVTESSQDLNLSRNKEEVSGNYYLKYTDLSNGFPPSGNDYSTFKIEPRNQESSDVGKRLLLKSLSDGDFYSDSQSNGAINCGRGFSHIFPSTIVSNSNLTALTNPGSLGLNLQALDVLNSSRLGGNFNLSLQNQIGLLRDGFCYGIDHLQQSHQGPLCSSNKNISGSISNGAAAETKRTSNRMEAKAVQNVAKKPRSEARASCPPFKVRKEKLGDRISALQQLVAPFGKTLSVPYMKSASRSKKSKVSKGGAVENEKEESKRDLKSRGLCLVPLSLLSYITGNGGGATVWPTPHFGGATG</sequence>
<comment type="subcellular location">
    <subcellularLocation>
        <location evidence="1">Nucleus</location>
    </subcellularLocation>
</comment>
<dbReference type="GO" id="GO:0000978">
    <property type="term" value="F:RNA polymerase II cis-regulatory region sequence-specific DNA binding"/>
    <property type="evidence" value="ECO:0007669"/>
    <property type="project" value="TreeGrafter"/>
</dbReference>
<protein>
    <recommendedName>
        <fullName evidence="7">BHLH domain-containing protein</fullName>
    </recommendedName>
</protein>
<feature type="region of interest" description="Disordered" evidence="4">
    <location>
        <begin position="262"/>
        <end position="292"/>
    </location>
</feature>
<feature type="compositionally biased region" description="Basic and acidic residues" evidence="4">
    <location>
        <begin position="346"/>
        <end position="356"/>
    </location>
</feature>
<evidence type="ECO:0000256" key="4">
    <source>
        <dbReference type="SAM" id="MobiDB-lite"/>
    </source>
</evidence>
<dbReference type="PANTHER" id="PTHR16223">
    <property type="entry name" value="TRANSCRIPTION FACTOR BHLH83-RELATED"/>
    <property type="match status" value="1"/>
</dbReference>
<dbReference type="OrthoDB" id="760019at2759"/>
<dbReference type="PANTHER" id="PTHR16223:SF56">
    <property type="entry name" value="TRANSCRIPTION FACTOR BHLH110"/>
    <property type="match status" value="1"/>
</dbReference>
<evidence type="ECO:0008006" key="7">
    <source>
        <dbReference type="Google" id="ProtNLM"/>
    </source>
</evidence>
<evidence type="ECO:0000256" key="3">
    <source>
        <dbReference type="ARBA" id="ARBA00023242"/>
    </source>
</evidence>
<dbReference type="InterPro" id="IPR045843">
    <property type="entry name" value="IND-like"/>
</dbReference>
<dbReference type="GO" id="GO:0005634">
    <property type="term" value="C:nucleus"/>
    <property type="evidence" value="ECO:0007669"/>
    <property type="project" value="UniProtKB-SubCell"/>
</dbReference>
<evidence type="ECO:0000256" key="2">
    <source>
        <dbReference type="ARBA" id="ARBA00023125"/>
    </source>
</evidence>
<proteinExistence type="predicted"/>
<evidence type="ECO:0000256" key="1">
    <source>
        <dbReference type="ARBA" id="ARBA00004123"/>
    </source>
</evidence>
<dbReference type="GO" id="GO:0000981">
    <property type="term" value="F:DNA-binding transcription factor activity, RNA polymerase II-specific"/>
    <property type="evidence" value="ECO:0007669"/>
    <property type="project" value="TreeGrafter"/>
</dbReference>
<evidence type="ECO:0000313" key="5">
    <source>
        <dbReference type="EMBL" id="KZV50151.1"/>
    </source>
</evidence>
<gene>
    <name evidence="5" type="ORF">F511_30025</name>
</gene>
<feature type="region of interest" description="Disordered" evidence="4">
    <location>
        <begin position="330"/>
        <end position="356"/>
    </location>
</feature>
<keyword evidence="2" id="KW-0238">DNA-binding</keyword>
<evidence type="ECO:0000313" key="6">
    <source>
        <dbReference type="Proteomes" id="UP000250235"/>
    </source>
</evidence>
<keyword evidence="3" id="KW-0539">Nucleus</keyword>
<dbReference type="Proteomes" id="UP000250235">
    <property type="component" value="Unassembled WGS sequence"/>
</dbReference>
<feature type="compositionally biased region" description="Basic and acidic residues" evidence="4">
    <location>
        <begin position="267"/>
        <end position="277"/>
    </location>
</feature>
<dbReference type="AlphaFoldDB" id="A0A2Z7CSW3"/>
<dbReference type="EMBL" id="KQ992535">
    <property type="protein sequence ID" value="KZV50151.1"/>
    <property type="molecule type" value="Genomic_DNA"/>
</dbReference>
<accession>A0A2Z7CSW3</accession>
<dbReference type="CDD" id="cd11393">
    <property type="entry name" value="bHLH_AtbHLH_like"/>
    <property type="match status" value="1"/>
</dbReference>
<organism evidence="5 6">
    <name type="scientific">Dorcoceras hygrometricum</name>
    <dbReference type="NCBI Taxonomy" id="472368"/>
    <lineage>
        <taxon>Eukaryota</taxon>
        <taxon>Viridiplantae</taxon>
        <taxon>Streptophyta</taxon>
        <taxon>Embryophyta</taxon>
        <taxon>Tracheophyta</taxon>
        <taxon>Spermatophyta</taxon>
        <taxon>Magnoliopsida</taxon>
        <taxon>eudicotyledons</taxon>
        <taxon>Gunneridae</taxon>
        <taxon>Pentapetalae</taxon>
        <taxon>asterids</taxon>
        <taxon>lamiids</taxon>
        <taxon>Lamiales</taxon>
        <taxon>Gesneriaceae</taxon>
        <taxon>Didymocarpoideae</taxon>
        <taxon>Trichosporeae</taxon>
        <taxon>Loxocarpinae</taxon>
        <taxon>Dorcoceras</taxon>
    </lineage>
</organism>
<dbReference type="InterPro" id="IPR045239">
    <property type="entry name" value="bHLH95_bHLH"/>
</dbReference>